<dbReference type="PANTHER" id="PTHR13806:SF31">
    <property type="entry name" value="FLOTILLIN-LIKE PROTEIN 1-RELATED"/>
    <property type="match status" value="1"/>
</dbReference>
<dbReference type="CDD" id="cd03399">
    <property type="entry name" value="SPFH_flotillin"/>
    <property type="match status" value="1"/>
</dbReference>
<evidence type="ECO:0000256" key="7">
    <source>
        <dbReference type="SAM" id="Phobius"/>
    </source>
</evidence>
<sequence>MEFLSLGIIAGVIVMAIVVIGTIISSLYIRATRDKAYVRTGFGGKKVVLDGGSVILPVFHSYSWVSLSTLRLEVKRAENESLITKDRMRADITAEFYVRVKPDSENIALAAQTLGDRTNDADALKALVEAKFVDGLRSVAATMTLRDLQEQRAEFVKSVQAAVAHDLQSNGLELESVSLTRLDQTDIKHFNPNNSFDAEGLTALTKITEERKRERNQIVRDNEVEIATKDREAALRRLTIEREQRDAELTQERDIANKTAETRAEAAKAEQLARLAEETARLDTERGIAERDAEARQAKESARIVAERGIAEREAEARKVTETARIEAAIAVAQKTEEEQAARARADEAKAGAITAEEQVITAQEVEIAERAKRIAVIAARKEAEQAATAITVKAEAERQAAENLAAALQIQANAEAEAAKIRAAGVIELGEAEARAERAKNEARNALAASIIDFELAKARVEIVPQALAEAMKPIEKISDIRIFSTGGLPGSLGGRSGEPGGNPMNDLSSQLLNFTAQKPILDEILAQAGFKGADPTQALLAASLEASVEKALRPADGSVNPNTRS</sequence>
<accession>A0A212LHM5</accession>
<dbReference type="Pfam" id="PF15975">
    <property type="entry name" value="Flot"/>
    <property type="match status" value="1"/>
</dbReference>
<evidence type="ECO:0000256" key="5">
    <source>
        <dbReference type="ARBA" id="ARBA00023136"/>
    </source>
</evidence>
<keyword evidence="5 7" id="KW-0472">Membrane</keyword>
<dbReference type="SMART" id="SM00244">
    <property type="entry name" value="PHB"/>
    <property type="match status" value="1"/>
</dbReference>
<feature type="domain" description="Band 7" evidence="8">
    <location>
        <begin position="25"/>
        <end position="194"/>
    </location>
</feature>
<dbReference type="InterPro" id="IPR031905">
    <property type="entry name" value="Flotillin_C"/>
</dbReference>
<name>A0A212LHM5_9HYPH</name>
<dbReference type="InterPro" id="IPR027705">
    <property type="entry name" value="Flotillin_fam"/>
</dbReference>
<proteinExistence type="inferred from homology"/>
<keyword evidence="7" id="KW-0812">Transmembrane</keyword>
<evidence type="ECO:0000256" key="1">
    <source>
        <dbReference type="ARBA" id="ARBA00004167"/>
    </source>
</evidence>
<keyword evidence="6" id="KW-0175">Coiled coil</keyword>
<organism evidence="9">
    <name type="scientific">uncultured Pleomorphomonas sp</name>
    <dbReference type="NCBI Taxonomy" id="442121"/>
    <lineage>
        <taxon>Bacteria</taxon>
        <taxon>Pseudomonadati</taxon>
        <taxon>Pseudomonadota</taxon>
        <taxon>Alphaproteobacteria</taxon>
        <taxon>Hyphomicrobiales</taxon>
        <taxon>Pleomorphomonadaceae</taxon>
        <taxon>Pleomorphomonas</taxon>
        <taxon>environmental samples</taxon>
    </lineage>
</organism>
<comment type="similarity">
    <text evidence="3">Belongs to the band 7/mec-2 family. Flotillin subfamily.</text>
</comment>
<keyword evidence="4" id="KW-1003">Cell membrane</keyword>
<feature type="coiled-coil region" evidence="6">
    <location>
        <begin position="392"/>
        <end position="450"/>
    </location>
</feature>
<evidence type="ECO:0000256" key="4">
    <source>
        <dbReference type="ARBA" id="ARBA00022475"/>
    </source>
</evidence>
<protein>
    <recommendedName>
        <fullName evidence="8">Band 7 domain-containing protein</fullName>
    </recommendedName>
</protein>
<evidence type="ECO:0000259" key="8">
    <source>
        <dbReference type="SMART" id="SM00244"/>
    </source>
</evidence>
<evidence type="ECO:0000313" key="9">
    <source>
        <dbReference type="EMBL" id="SCM76987.1"/>
    </source>
</evidence>
<dbReference type="SUPFAM" id="SSF117892">
    <property type="entry name" value="Band 7/SPFH domain"/>
    <property type="match status" value="1"/>
</dbReference>
<dbReference type="InterPro" id="IPR001107">
    <property type="entry name" value="Band_7"/>
</dbReference>
<dbReference type="PANTHER" id="PTHR13806">
    <property type="entry name" value="FLOTILLIN-RELATED"/>
    <property type="match status" value="1"/>
</dbReference>
<evidence type="ECO:0000256" key="6">
    <source>
        <dbReference type="SAM" id="Coils"/>
    </source>
</evidence>
<comment type="subcellular location">
    <subcellularLocation>
        <location evidence="2">Cell membrane</location>
    </subcellularLocation>
    <subcellularLocation>
        <location evidence="1">Membrane</location>
        <topology evidence="1">Single-pass membrane protein</topology>
    </subcellularLocation>
</comment>
<dbReference type="AlphaFoldDB" id="A0A212LHM5"/>
<dbReference type="EMBL" id="FMJD01000008">
    <property type="protein sequence ID" value="SCM76987.1"/>
    <property type="molecule type" value="Genomic_DNA"/>
</dbReference>
<evidence type="ECO:0000256" key="2">
    <source>
        <dbReference type="ARBA" id="ARBA00004236"/>
    </source>
</evidence>
<dbReference type="GO" id="GO:0005886">
    <property type="term" value="C:plasma membrane"/>
    <property type="evidence" value="ECO:0007669"/>
    <property type="project" value="UniProtKB-SubCell"/>
</dbReference>
<dbReference type="Gene3D" id="3.30.479.30">
    <property type="entry name" value="Band 7 domain"/>
    <property type="match status" value="1"/>
</dbReference>
<feature type="transmembrane region" description="Helical" evidence="7">
    <location>
        <begin position="6"/>
        <end position="29"/>
    </location>
</feature>
<dbReference type="Pfam" id="PF01145">
    <property type="entry name" value="Band_7"/>
    <property type="match status" value="1"/>
</dbReference>
<dbReference type="InterPro" id="IPR036013">
    <property type="entry name" value="Band_7/SPFH_dom_sf"/>
</dbReference>
<keyword evidence="7" id="KW-1133">Transmembrane helix</keyword>
<reference evidence="9" key="1">
    <citation type="submission" date="2016-08" db="EMBL/GenBank/DDBJ databases">
        <authorList>
            <person name="Seilhamer J.J."/>
        </authorList>
    </citation>
    <scope>NUCLEOTIDE SEQUENCE</scope>
    <source>
        <strain evidence="9">86</strain>
    </source>
</reference>
<evidence type="ECO:0000256" key="3">
    <source>
        <dbReference type="ARBA" id="ARBA00007161"/>
    </source>
</evidence>
<gene>
    <name evidence="9" type="primary">yqiK</name>
    <name evidence="9" type="ORF">KL86PLE_40792</name>
</gene>